<evidence type="ECO:0000313" key="2">
    <source>
        <dbReference type="Proteomes" id="UP001320706"/>
    </source>
</evidence>
<keyword evidence="2" id="KW-1185">Reference proteome</keyword>
<dbReference type="Proteomes" id="UP001320706">
    <property type="component" value="Unassembled WGS sequence"/>
</dbReference>
<comment type="caution">
    <text evidence="1">The sequence shown here is derived from an EMBL/GenBank/DDBJ whole genome shotgun (WGS) entry which is preliminary data.</text>
</comment>
<reference evidence="1" key="1">
    <citation type="submission" date="2024-02" db="EMBL/GenBank/DDBJ databases">
        <title>Metagenome Assembled Genome of Zalaria obscura JY119.</title>
        <authorList>
            <person name="Vighnesh L."/>
            <person name="Jagadeeshwari U."/>
            <person name="Venkata Ramana C."/>
            <person name="Sasikala C."/>
        </authorList>
    </citation>
    <scope>NUCLEOTIDE SEQUENCE</scope>
    <source>
        <strain evidence="1">JY119</strain>
    </source>
</reference>
<accession>A0ACC3S612</accession>
<gene>
    <name evidence="1" type="ORF">M8818_007155</name>
</gene>
<name>A0ACC3S612_9PEZI</name>
<protein>
    <submittedName>
        <fullName evidence="1">Uncharacterized protein</fullName>
    </submittedName>
</protein>
<proteinExistence type="predicted"/>
<evidence type="ECO:0000313" key="1">
    <source>
        <dbReference type="EMBL" id="KAK8196004.1"/>
    </source>
</evidence>
<sequence>MAITTWQEKAQKARNLRDASLSKVDPPLGPLPDPLPLSSQGLPKLLLTPREYELTQNYDAIALLKMLREKTLTSEELTRAFLRRAALAQAAVNCVTELMWNEAIERAKYLDSCPEPVGPLHGLPISVKEHHGMTGKTNHASYVAWIGEDSGLNPLNDSLYNAGCVYYVRTTGPQTLMHLECNNNIYGRTVNPWNRNLTCGGSSGGEGALVGMRGSVWYLQGLGGDIGGSVRAPASNCGVYGFKPTAKRIPLKGMKAAMAGKDSVLATFGPLTVSRDTIHLFMKTLLDEEPWRLDPSLTVKPWTPEKITTPLKIAIEWSDGVVKPHPPVIRAMQEVAAACKAAGMEVVDWEPLDHAKAWDIVSGLYFPDGGEAALAPIIESGEPILPLTKFITEEQPNVKKRDMHQYWGLCVERDGYREAYARHWSKTAETGKEVDVIICPTTPGAAPLHETARYWPYTSQWNLLDYPTVVFPVTFVDQEKDLKDESYVPTNEQDKYNHELYSPEAYAGAPVSLSVVGRRYMDEKVMAALEAIEHAMGRE</sequence>
<organism evidence="1 2">
    <name type="scientific">Zalaria obscura</name>
    <dbReference type="NCBI Taxonomy" id="2024903"/>
    <lineage>
        <taxon>Eukaryota</taxon>
        <taxon>Fungi</taxon>
        <taxon>Dikarya</taxon>
        <taxon>Ascomycota</taxon>
        <taxon>Pezizomycotina</taxon>
        <taxon>Dothideomycetes</taxon>
        <taxon>Dothideomycetidae</taxon>
        <taxon>Dothideales</taxon>
        <taxon>Zalariaceae</taxon>
        <taxon>Zalaria</taxon>
    </lineage>
</organism>
<dbReference type="EMBL" id="JAMKPW020000042">
    <property type="protein sequence ID" value="KAK8196004.1"/>
    <property type="molecule type" value="Genomic_DNA"/>
</dbReference>